<protein>
    <recommendedName>
        <fullName evidence="1">DUF7721 domain-containing protein</fullName>
    </recommendedName>
</protein>
<dbReference type="OrthoDB" id="2290255at2759"/>
<organism evidence="2 3">
    <name type="scientific">Uncinocarpus reesii (strain UAMH 1704)</name>
    <dbReference type="NCBI Taxonomy" id="336963"/>
    <lineage>
        <taxon>Eukaryota</taxon>
        <taxon>Fungi</taxon>
        <taxon>Dikarya</taxon>
        <taxon>Ascomycota</taxon>
        <taxon>Pezizomycotina</taxon>
        <taxon>Eurotiomycetes</taxon>
        <taxon>Eurotiomycetidae</taxon>
        <taxon>Onygenales</taxon>
        <taxon>Onygenaceae</taxon>
        <taxon>Uncinocarpus</taxon>
    </lineage>
</organism>
<accession>C4JHL8</accession>
<dbReference type="PANTHER" id="PTHR39477">
    <property type="entry name" value="CHROMOSOME 8, WHOLE GENOME SHOTGUN SEQUENCE"/>
    <property type="match status" value="1"/>
</dbReference>
<name>C4JHL8_UNCRE</name>
<evidence type="ECO:0000313" key="2">
    <source>
        <dbReference type="EMBL" id="EEP77855.1"/>
    </source>
</evidence>
<dbReference type="EMBL" id="CH476615">
    <property type="protein sequence ID" value="EEP77855.1"/>
    <property type="molecule type" value="Genomic_DNA"/>
</dbReference>
<keyword evidence="3" id="KW-1185">Reference proteome</keyword>
<proteinExistence type="predicted"/>
<gene>
    <name evidence="2" type="ORF">UREG_02704</name>
</gene>
<feature type="domain" description="DUF7721" evidence="1">
    <location>
        <begin position="1"/>
        <end position="42"/>
    </location>
</feature>
<dbReference type="VEuPathDB" id="FungiDB:UREG_02704"/>
<reference evidence="3" key="1">
    <citation type="journal article" date="2009" name="Genome Res.">
        <title>Comparative genomic analyses of the human fungal pathogens Coccidioides and their relatives.</title>
        <authorList>
            <person name="Sharpton T.J."/>
            <person name="Stajich J.E."/>
            <person name="Rounsley S.D."/>
            <person name="Gardner M.J."/>
            <person name="Wortman J.R."/>
            <person name="Jordar V.S."/>
            <person name="Maiti R."/>
            <person name="Kodira C.D."/>
            <person name="Neafsey D.E."/>
            <person name="Zeng Q."/>
            <person name="Hung C.-Y."/>
            <person name="McMahan C."/>
            <person name="Muszewska A."/>
            <person name="Grynberg M."/>
            <person name="Mandel M.A."/>
            <person name="Kellner E.M."/>
            <person name="Barker B.M."/>
            <person name="Galgiani J.N."/>
            <person name="Orbach M.J."/>
            <person name="Kirkland T.N."/>
            <person name="Cole G.T."/>
            <person name="Henn M.R."/>
            <person name="Birren B.W."/>
            <person name="Taylor J.W."/>
        </authorList>
    </citation>
    <scope>NUCLEOTIDE SEQUENCE [LARGE SCALE GENOMIC DNA]</scope>
    <source>
        <strain evidence="3">UAMH 1704</strain>
    </source>
</reference>
<dbReference type="PANTHER" id="PTHR39477:SF1">
    <property type="entry name" value="BETA-FLANKING PROTEIN"/>
    <property type="match status" value="1"/>
</dbReference>
<sequence>MVGAHQALYGGQHEGGDRGKVDADFLGSGAALQALKMFSSGEGRQSQSGGHDQNKLIGLAMAQAGKLWDQQNQQGQVATDKQSAINSAAKMALKMYLKNQSGGKLGGVGGLGGLAGSLGGQSGGSGLFDLAKKFF</sequence>
<dbReference type="HOGENOM" id="CLU_063290_2_1_1"/>
<evidence type="ECO:0000259" key="1">
    <source>
        <dbReference type="Pfam" id="PF24845"/>
    </source>
</evidence>
<dbReference type="InParanoid" id="C4JHL8"/>
<evidence type="ECO:0000313" key="3">
    <source>
        <dbReference type="Proteomes" id="UP000002058"/>
    </source>
</evidence>
<dbReference type="RefSeq" id="XP_002543188.1">
    <property type="nucleotide sequence ID" value="XM_002543142.1"/>
</dbReference>
<dbReference type="KEGG" id="ure:UREG_02704"/>
<dbReference type="AlphaFoldDB" id="C4JHL8"/>
<dbReference type="InterPro" id="IPR056138">
    <property type="entry name" value="DUF7721"/>
</dbReference>
<dbReference type="GeneID" id="8437489"/>
<dbReference type="Proteomes" id="UP000002058">
    <property type="component" value="Unassembled WGS sequence"/>
</dbReference>
<dbReference type="OMA" id="QSHQQFF"/>
<dbReference type="eggNOG" id="ENOG502S2II">
    <property type="taxonomic scope" value="Eukaryota"/>
</dbReference>
<dbReference type="Pfam" id="PF24845">
    <property type="entry name" value="DUF7721"/>
    <property type="match status" value="1"/>
</dbReference>